<feature type="domain" description="Calcineurin-like phosphoesterase" evidence="9">
    <location>
        <begin position="1"/>
        <end position="180"/>
    </location>
</feature>
<accession>A0ABN4YTH9</accession>
<keyword evidence="6 8" id="KW-0269">Exonuclease</keyword>
<dbReference type="RefSeq" id="WP_029052814.1">
    <property type="nucleotide sequence ID" value="NZ_CP015108.1"/>
</dbReference>
<dbReference type="EMBL" id="CP015108">
    <property type="protein sequence ID" value="ARF13325.1"/>
    <property type="molecule type" value="Genomic_DNA"/>
</dbReference>
<evidence type="ECO:0000256" key="5">
    <source>
        <dbReference type="ARBA" id="ARBA00022801"/>
    </source>
</evidence>
<dbReference type="Gene3D" id="3.60.21.10">
    <property type="match status" value="1"/>
</dbReference>
<evidence type="ECO:0000259" key="10">
    <source>
        <dbReference type="Pfam" id="PF12320"/>
    </source>
</evidence>
<dbReference type="InterPro" id="IPR041796">
    <property type="entry name" value="Mre11_N"/>
</dbReference>
<keyword evidence="7 8" id="KW-0233">DNA recombination</keyword>
<name>A0ABN4YTH9_SPOUR</name>
<evidence type="ECO:0000256" key="1">
    <source>
        <dbReference type="ARBA" id="ARBA00010555"/>
    </source>
</evidence>
<dbReference type="Pfam" id="PF12320">
    <property type="entry name" value="SbcD_C"/>
    <property type="match status" value="1"/>
</dbReference>
<dbReference type="InterPro" id="IPR050535">
    <property type="entry name" value="DNA_Repair-Maintenance_Comp"/>
</dbReference>
<dbReference type="Proteomes" id="UP000192486">
    <property type="component" value="Chromosome"/>
</dbReference>
<dbReference type="InterPro" id="IPR029052">
    <property type="entry name" value="Metallo-depent_PP-like"/>
</dbReference>
<dbReference type="InterPro" id="IPR026843">
    <property type="entry name" value="SbcD_C"/>
</dbReference>
<evidence type="ECO:0000313" key="11">
    <source>
        <dbReference type="EMBL" id="ARF13325.1"/>
    </source>
</evidence>
<keyword evidence="8" id="KW-0255">Endonuclease</keyword>
<dbReference type="NCBIfam" id="TIGR00619">
    <property type="entry name" value="sbcd"/>
    <property type="match status" value="1"/>
</dbReference>
<evidence type="ECO:0000259" key="9">
    <source>
        <dbReference type="Pfam" id="PF00149"/>
    </source>
</evidence>
<keyword evidence="4 8" id="KW-0540">Nuclease</keyword>
<proteinExistence type="inferred from homology"/>
<dbReference type="GO" id="GO:0004527">
    <property type="term" value="F:exonuclease activity"/>
    <property type="evidence" value="ECO:0007669"/>
    <property type="project" value="UniProtKB-KW"/>
</dbReference>
<feature type="domain" description="Nuclease SbcCD subunit D C-terminal" evidence="10">
    <location>
        <begin position="272"/>
        <end position="356"/>
    </location>
</feature>
<sequence length="384" mass="43678">MKIFHTADWHLGKLVQGMYMTEDQRYILQAFIEEIKREQPDAVIIAGDLYDRAIPPTEAVGLLNEVLQEIVIDLKIPVIAIAGNHDSPSRLHFGSTFMKDQGLYITGELSPDLSPVKLQDEYGDVYFHLIPYADPSIIRHLLEDESISSHQQAMKKIIERIEQSMDKEARHVFVGHAFITKHGEKEENTSDAERPLSIGGAEYISSDVFEPFHYTALGHLHQAHFVGNETIRYSGSPLKYSISEENHQKGYLIVSLGGNGKVEIEKKLLTPLHDVRTVEGTMEDILEMHHNEDYVFVKLLDTVPVIQPMEKIRSVFPNAMHVERKLLASSTDSFGGTINVEKKEDDQAMFASFFKELQGEEVDEETKELFAEVLWDVMKEEDRA</sequence>
<evidence type="ECO:0000256" key="2">
    <source>
        <dbReference type="ARBA" id="ARBA00011322"/>
    </source>
</evidence>
<comment type="similarity">
    <text evidence="1 8">Belongs to the SbcD family.</text>
</comment>
<evidence type="ECO:0000256" key="4">
    <source>
        <dbReference type="ARBA" id="ARBA00022722"/>
    </source>
</evidence>
<dbReference type="PANTHER" id="PTHR30337:SF0">
    <property type="entry name" value="NUCLEASE SBCCD SUBUNIT D"/>
    <property type="match status" value="1"/>
</dbReference>
<dbReference type="Pfam" id="PF00149">
    <property type="entry name" value="Metallophos"/>
    <property type="match status" value="1"/>
</dbReference>
<gene>
    <name evidence="8" type="primary">sbcD</name>
    <name evidence="11" type="ORF">SporoS204_03490</name>
</gene>
<organism evidence="11 12">
    <name type="scientific">Sporosarcina ureae</name>
    <dbReference type="NCBI Taxonomy" id="1571"/>
    <lineage>
        <taxon>Bacteria</taxon>
        <taxon>Bacillati</taxon>
        <taxon>Bacillota</taxon>
        <taxon>Bacilli</taxon>
        <taxon>Bacillales</taxon>
        <taxon>Caryophanaceae</taxon>
        <taxon>Sporosarcina</taxon>
    </lineage>
</organism>
<comment type="subunit">
    <text evidence="2 8">Heterodimer of SbcC and SbcD.</text>
</comment>
<reference evidence="11 12" key="1">
    <citation type="submission" date="2016-04" db="EMBL/GenBank/DDBJ databases">
        <title>Comparative Genomics and Epigenetics of Sporosarcina ureae.</title>
        <authorList>
            <person name="Oliver A.S."/>
            <person name="Cooper K.K."/>
        </authorList>
    </citation>
    <scope>NUCLEOTIDE SEQUENCE [LARGE SCALE GENOMIC DNA]</scope>
    <source>
        <strain evidence="11 12">S204</strain>
    </source>
</reference>
<protein>
    <recommendedName>
        <fullName evidence="3 8">Nuclease SbcCD subunit D</fullName>
    </recommendedName>
</protein>
<keyword evidence="5 8" id="KW-0378">Hydrolase</keyword>
<evidence type="ECO:0000256" key="6">
    <source>
        <dbReference type="ARBA" id="ARBA00022839"/>
    </source>
</evidence>
<keyword evidence="12" id="KW-1185">Reference proteome</keyword>
<evidence type="ECO:0000313" key="12">
    <source>
        <dbReference type="Proteomes" id="UP000192486"/>
    </source>
</evidence>
<dbReference type="InterPro" id="IPR004593">
    <property type="entry name" value="SbcD"/>
</dbReference>
<evidence type="ECO:0000256" key="7">
    <source>
        <dbReference type="ARBA" id="ARBA00023172"/>
    </source>
</evidence>
<evidence type="ECO:0000256" key="8">
    <source>
        <dbReference type="RuleBase" id="RU363069"/>
    </source>
</evidence>
<dbReference type="PANTHER" id="PTHR30337">
    <property type="entry name" value="COMPONENT OF ATP-DEPENDENT DSDNA EXONUCLEASE"/>
    <property type="match status" value="1"/>
</dbReference>
<dbReference type="InterPro" id="IPR004843">
    <property type="entry name" value="Calcineurin-like_PHP"/>
</dbReference>
<dbReference type="CDD" id="cd00840">
    <property type="entry name" value="MPP_Mre11_N"/>
    <property type="match status" value="1"/>
</dbReference>
<keyword evidence="8" id="KW-0235">DNA replication</keyword>
<evidence type="ECO:0000256" key="3">
    <source>
        <dbReference type="ARBA" id="ARBA00013365"/>
    </source>
</evidence>
<dbReference type="SUPFAM" id="SSF56300">
    <property type="entry name" value="Metallo-dependent phosphatases"/>
    <property type="match status" value="1"/>
</dbReference>
<comment type="function">
    <text evidence="8">SbcCD cleaves DNA hairpin structures. These structures can inhibit DNA replication and are intermediates in certain DNA recombination reactions. The complex acts as a 3'-&gt;5' double strand exonuclease that can open hairpins. It also has a 5' single-strand endonuclease activity.</text>
</comment>